<protein>
    <submittedName>
        <fullName evidence="5">Heme ABC transporter ATP-binding protein</fullName>
    </submittedName>
</protein>
<evidence type="ECO:0000256" key="3">
    <source>
        <dbReference type="SAM" id="MobiDB-lite"/>
    </source>
</evidence>
<dbReference type="InterPro" id="IPR050107">
    <property type="entry name" value="ABC_carbohydrate_import_ATPase"/>
</dbReference>
<keyword evidence="2 5" id="KW-0067">ATP-binding</keyword>
<evidence type="ECO:0000313" key="5">
    <source>
        <dbReference type="EMBL" id="OLF13111.1"/>
    </source>
</evidence>
<dbReference type="PROSITE" id="PS50893">
    <property type="entry name" value="ABC_TRANSPORTER_2"/>
    <property type="match status" value="2"/>
</dbReference>
<evidence type="ECO:0000259" key="4">
    <source>
        <dbReference type="PROSITE" id="PS50893"/>
    </source>
</evidence>
<dbReference type="AlphaFoldDB" id="A0A7Z0WQL3"/>
<keyword evidence="6" id="KW-1185">Reference proteome</keyword>
<dbReference type="Pfam" id="PF00005">
    <property type="entry name" value="ABC_tran"/>
    <property type="match status" value="2"/>
</dbReference>
<organism evidence="5 6">
    <name type="scientific">Actinophytocola xinjiangensis</name>
    <dbReference type="NCBI Taxonomy" id="485602"/>
    <lineage>
        <taxon>Bacteria</taxon>
        <taxon>Bacillati</taxon>
        <taxon>Actinomycetota</taxon>
        <taxon>Actinomycetes</taxon>
        <taxon>Pseudonocardiales</taxon>
        <taxon>Pseudonocardiaceae</taxon>
    </lineage>
</organism>
<dbReference type="SMART" id="SM00382">
    <property type="entry name" value="AAA"/>
    <property type="match status" value="2"/>
</dbReference>
<dbReference type="InterPro" id="IPR017871">
    <property type="entry name" value="ABC_transporter-like_CS"/>
</dbReference>
<feature type="domain" description="ABC transporter" evidence="4">
    <location>
        <begin position="6"/>
        <end position="241"/>
    </location>
</feature>
<dbReference type="GO" id="GO:0005524">
    <property type="term" value="F:ATP binding"/>
    <property type="evidence" value="ECO:0007669"/>
    <property type="project" value="UniProtKB-KW"/>
</dbReference>
<dbReference type="GO" id="GO:0016887">
    <property type="term" value="F:ATP hydrolysis activity"/>
    <property type="evidence" value="ECO:0007669"/>
    <property type="project" value="InterPro"/>
</dbReference>
<gene>
    <name evidence="5" type="ORF">BLA60_07730</name>
</gene>
<sequence length="566" mass="58074">MTQPAVQLTGIVKRFGELLANDHVDLTVARGEIHALMGENGAGKSTLMSILYGLLRPDAGTIALDGEPVVFDSAARAIAAGIGMVQQGFALFDSMPVVDNVIYGAEPTRRGLLDRRAATAAVSELVERHGLRLAPTDRVGDLPIGVRQQVEILKLLYRRARVLILDEPTAVLTPAETEQLFTVLRDLAADGHTVLLVTHKLHEVTAVSDTVTVLRDGKVTMTGPTSATGRAELASAMTGREVDLDRVYPAGQPGAEALTVTGLTVDGRAAGRPAVDDVSLSVRAGEIVGIAGVAGNGQTELVAAIAGLLPARGSVTVGERELSGLGVARRRAAGLAHIPEDRAEVGAAPGARLTDNLATGFHRRPPLLRKGFLRSGAMRTHAERIIERFGVRAPGPSAPMRTLSGGNQQKAILGRELTHEAPVLLVEQPTRGVDIGAVVGIHTELIAYRDAGHAVLLVSAELSEVLGLADRVLVMYEGRVVAEFPKTEADPHAIGLAMAGGAPRGVAGGTAEDSAGGAAGGVAGAAGGDEADVVGDATGHASENMAGDTAGDTTGDAAEDSGGGAA</sequence>
<name>A0A7Z0WQL3_9PSEU</name>
<proteinExistence type="predicted"/>
<dbReference type="Gene3D" id="3.40.50.300">
    <property type="entry name" value="P-loop containing nucleotide triphosphate hydrolases"/>
    <property type="match status" value="2"/>
</dbReference>
<feature type="compositionally biased region" description="Low complexity" evidence="3">
    <location>
        <begin position="546"/>
        <end position="556"/>
    </location>
</feature>
<dbReference type="InterPro" id="IPR003439">
    <property type="entry name" value="ABC_transporter-like_ATP-bd"/>
</dbReference>
<dbReference type="EMBL" id="MSIF01000002">
    <property type="protein sequence ID" value="OLF13111.1"/>
    <property type="molecule type" value="Genomic_DNA"/>
</dbReference>
<dbReference type="InterPro" id="IPR003593">
    <property type="entry name" value="AAA+_ATPase"/>
</dbReference>
<dbReference type="RefSeq" id="WP_075132020.1">
    <property type="nucleotide sequence ID" value="NZ_MSIF01000002.1"/>
</dbReference>
<dbReference type="PANTHER" id="PTHR43790:SF4">
    <property type="entry name" value="GUANOSINE IMPORT ATP-BINDING PROTEIN NUPO"/>
    <property type="match status" value="1"/>
</dbReference>
<feature type="region of interest" description="Disordered" evidence="3">
    <location>
        <begin position="529"/>
        <end position="566"/>
    </location>
</feature>
<dbReference type="Proteomes" id="UP000185696">
    <property type="component" value="Unassembled WGS sequence"/>
</dbReference>
<dbReference type="SUPFAM" id="SSF52540">
    <property type="entry name" value="P-loop containing nucleoside triphosphate hydrolases"/>
    <property type="match status" value="2"/>
</dbReference>
<dbReference type="CDD" id="cd03215">
    <property type="entry name" value="ABC_Carb_Monos_II"/>
    <property type="match status" value="1"/>
</dbReference>
<evidence type="ECO:0000256" key="1">
    <source>
        <dbReference type="ARBA" id="ARBA00022741"/>
    </source>
</evidence>
<evidence type="ECO:0000313" key="6">
    <source>
        <dbReference type="Proteomes" id="UP000185696"/>
    </source>
</evidence>
<dbReference type="PANTHER" id="PTHR43790">
    <property type="entry name" value="CARBOHYDRATE TRANSPORT ATP-BINDING PROTEIN MG119-RELATED"/>
    <property type="match status" value="1"/>
</dbReference>
<dbReference type="CDD" id="cd03216">
    <property type="entry name" value="ABC_Carb_Monos_I"/>
    <property type="match status" value="1"/>
</dbReference>
<feature type="domain" description="ABC transporter" evidence="4">
    <location>
        <begin position="258"/>
        <end position="502"/>
    </location>
</feature>
<comment type="caution">
    <text evidence="5">The sequence shown here is derived from an EMBL/GenBank/DDBJ whole genome shotgun (WGS) entry which is preliminary data.</text>
</comment>
<keyword evidence="1" id="KW-0547">Nucleotide-binding</keyword>
<dbReference type="InterPro" id="IPR027417">
    <property type="entry name" value="P-loop_NTPase"/>
</dbReference>
<accession>A0A7Z0WQL3</accession>
<dbReference type="PROSITE" id="PS00211">
    <property type="entry name" value="ABC_TRANSPORTER_1"/>
    <property type="match status" value="1"/>
</dbReference>
<evidence type="ECO:0000256" key="2">
    <source>
        <dbReference type="ARBA" id="ARBA00022840"/>
    </source>
</evidence>
<reference evidence="5 6" key="1">
    <citation type="submission" date="2016-12" db="EMBL/GenBank/DDBJ databases">
        <title>The draft genome sequence of Actinophytocola xinjiangensis.</title>
        <authorList>
            <person name="Wang W."/>
            <person name="Yuan L."/>
        </authorList>
    </citation>
    <scope>NUCLEOTIDE SEQUENCE [LARGE SCALE GENOMIC DNA]</scope>
    <source>
        <strain evidence="5 6">CGMCC 4.4663</strain>
    </source>
</reference>